<dbReference type="InterPro" id="IPR011989">
    <property type="entry name" value="ARM-like"/>
</dbReference>
<comment type="caution">
    <text evidence="1">The sequence shown here is derived from an EMBL/GenBank/DDBJ whole genome shotgun (WGS) entry which is preliminary data.</text>
</comment>
<dbReference type="GeneID" id="63808497"/>
<dbReference type="GO" id="GO:0005783">
    <property type="term" value="C:endoplasmic reticulum"/>
    <property type="evidence" value="ECO:0007669"/>
    <property type="project" value="TreeGrafter"/>
</dbReference>
<sequence>MGQMSSDEVKQRLDQVVMLADRQMNYVTEDAAIAALDELEDLMHDSHKAERLARDPMALPALLTLASPSLHKGLQPWPPRIRQLASTVLGSTVQNNDKLQTVAVNAGVLPRLLRILASESNAKAASKHIYALSALVRGHQGALEQFGEQGGLRTLAMVRPHGEGRDAHKLDIRIARFVEDLFTPEFNPHQSQDAVDLAAQQAAVWCSDLAGRLTDDMESLDESSERQATDERRLAYATALLRIKHQHPLTCSLPAALRPWVRAEAARVARDRQRRVQAGAGGLGQRASLISCKKQQKTFASSLV</sequence>
<gene>
    <name evidence="1" type="ORF">DL89DRAFT_59433</name>
</gene>
<proteinExistence type="predicted"/>
<protein>
    <recommendedName>
        <fullName evidence="3">Nucleotide exchange factor Fes1 domain-containing protein</fullName>
    </recommendedName>
</protein>
<dbReference type="InterPro" id="IPR050693">
    <property type="entry name" value="Hsp70_NEF-Inhibitors"/>
</dbReference>
<dbReference type="Proteomes" id="UP000193922">
    <property type="component" value="Unassembled WGS sequence"/>
</dbReference>
<evidence type="ECO:0008006" key="3">
    <source>
        <dbReference type="Google" id="ProtNLM"/>
    </source>
</evidence>
<dbReference type="PANTHER" id="PTHR19316">
    <property type="entry name" value="PROTEIN FOLDING REGULATOR"/>
    <property type="match status" value="1"/>
</dbReference>
<organism evidence="1 2">
    <name type="scientific">Linderina pennispora</name>
    <dbReference type="NCBI Taxonomy" id="61395"/>
    <lineage>
        <taxon>Eukaryota</taxon>
        <taxon>Fungi</taxon>
        <taxon>Fungi incertae sedis</taxon>
        <taxon>Zoopagomycota</taxon>
        <taxon>Kickxellomycotina</taxon>
        <taxon>Kickxellomycetes</taxon>
        <taxon>Kickxellales</taxon>
        <taxon>Kickxellaceae</taxon>
        <taxon>Linderina</taxon>
    </lineage>
</organism>
<dbReference type="STRING" id="61395.A0A1Y1VZS6"/>
<dbReference type="OrthoDB" id="448649at2759"/>
<dbReference type="InterPro" id="IPR016024">
    <property type="entry name" value="ARM-type_fold"/>
</dbReference>
<dbReference type="EMBL" id="MCFD01000014">
    <property type="protein sequence ID" value="ORX66759.1"/>
    <property type="molecule type" value="Genomic_DNA"/>
</dbReference>
<name>A0A1Y1VZS6_9FUNG</name>
<evidence type="ECO:0000313" key="1">
    <source>
        <dbReference type="EMBL" id="ORX66759.1"/>
    </source>
</evidence>
<dbReference type="PANTHER" id="PTHR19316:SF18">
    <property type="entry name" value="HSP70-BINDING PROTEIN 1"/>
    <property type="match status" value="1"/>
</dbReference>
<dbReference type="GO" id="GO:0000774">
    <property type="term" value="F:adenyl-nucleotide exchange factor activity"/>
    <property type="evidence" value="ECO:0007669"/>
    <property type="project" value="TreeGrafter"/>
</dbReference>
<accession>A0A1Y1VZS6</accession>
<keyword evidence="2" id="KW-1185">Reference proteome</keyword>
<dbReference type="AlphaFoldDB" id="A0A1Y1VZS6"/>
<reference evidence="1 2" key="1">
    <citation type="submission" date="2016-07" db="EMBL/GenBank/DDBJ databases">
        <title>Pervasive Adenine N6-methylation of Active Genes in Fungi.</title>
        <authorList>
            <consortium name="DOE Joint Genome Institute"/>
            <person name="Mondo S.J."/>
            <person name="Dannebaum R.O."/>
            <person name="Kuo R.C."/>
            <person name="Labutti K."/>
            <person name="Haridas S."/>
            <person name="Kuo A."/>
            <person name="Salamov A."/>
            <person name="Ahrendt S.R."/>
            <person name="Lipzen A."/>
            <person name="Sullivan W."/>
            <person name="Andreopoulos W.B."/>
            <person name="Clum A."/>
            <person name="Lindquist E."/>
            <person name="Daum C."/>
            <person name="Ramamoorthy G.K."/>
            <person name="Gryganskyi A."/>
            <person name="Culley D."/>
            <person name="Magnuson J.K."/>
            <person name="James T.Y."/>
            <person name="O'Malley M.A."/>
            <person name="Stajich J.E."/>
            <person name="Spatafora J.W."/>
            <person name="Visel A."/>
            <person name="Grigoriev I.V."/>
        </authorList>
    </citation>
    <scope>NUCLEOTIDE SEQUENCE [LARGE SCALE GENOMIC DNA]</scope>
    <source>
        <strain evidence="1 2">ATCC 12442</strain>
    </source>
</reference>
<dbReference type="RefSeq" id="XP_040740718.1">
    <property type="nucleotide sequence ID" value="XM_040891849.1"/>
</dbReference>
<dbReference type="Gene3D" id="1.25.10.10">
    <property type="entry name" value="Leucine-rich Repeat Variant"/>
    <property type="match status" value="1"/>
</dbReference>
<evidence type="ECO:0000313" key="2">
    <source>
        <dbReference type="Proteomes" id="UP000193922"/>
    </source>
</evidence>
<dbReference type="SUPFAM" id="SSF48371">
    <property type="entry name" value="ARM repeat"/>
    <property type="match status" value="1"/>
</dbReference>